<feature type="transmembrane region" description="Helical" evidence="1">
    <location>
        <begin position="34"/>
        <end position="56"/>
    </location>
</feature>
<dbReference type="HOGENOM" id="CLU_123335_1_0_5"/>
<evidence type="ECO:0000313" key="3">
    <source>
        <dbReference type="Proteomes" id="UP000001096"/>
    </source>
</evidence>
<keyword evidence="1" id="KW-0812">Transmembrane</keyword>
<dbReference type="Proteomes" id="UP000001096">
    <property type="component" value="Unassembled WGS sequence"/>
</dbReference>
<keyword evidence="1" id="KW-1133">Transmembrane helix</keyword>
<keyword evidence="3" id="KW-1185">Reference proteome</keyword>
<accession>K8PFV6</accession>
<dbReference type="eggNOG" id="ENOG5032NGH">
    <property type="taxonomic scope" value="Bacteria"/>
</dbReference>
<organism evidence="2 3">
    <name type="scientific">Afipia broomeae ATCC 49717</name>
    <dbReference type="NCBI Taxonomy" id="883078"/>
    <lineage>
        <taxon>Bacteria</taxon>
        <taxon>Pseudomonadati</taxon>
        <taxon>Pseudomonadota</taxon>
        <taxon>Alphaproteobacteria</taxon>
        <taxon>Hyphomicrobiales</taxon>
        <taxon>Nitrobacteraceae</taxon>
        <taxon>Afipia</taxon>
    </lineage>
</organism>
<dbReference type="AlphaFoldDB" id="K8PFV6"/>
<feature type="transmembrane region" description="Helical" evidence="1">
    <location>
        <begin position="146"/>
        <end position="165"/>
    </location>
</feature>
<protein>
    <submittedName>
        <fullName evidence="2">Uncharacterized protein</fullName>
    </submittedName>
</protein>
<keyword evidence="1" id="KW-0472">Membrane</keyword>
<reference evidence="2 3" key="1">
    <citation type="submission" date="2012-04" db="EMBL/GenBank/DDBJ databases">
        <title>The Genome Sequence of Afipia broomeae ATCC 49717.</title>
        <authorList>
            <consortium name="The Broad Institute Genome Sequencing Platform"/>
            <person name="Earl A."/>
            <person name="Ward D."/>
            <person name="Feldgarden M."/>
            <person name="Gevers D."/>
            <person name="Huys G."/>
            <person name="Walker B."/>
            <person name="Young S.K."/>
            <person name="Zeng Q."/>
            <person name="Gargeya S."/>
            <person name="Fitzgerald M."/>
            <person name="Haas B."/>
            <person name="Abouelleil A."/>
            <person name="Alvarado L."/>
            <person name="Arachchi H.M."/>
            <person name="Berlin A."/>
            <person name="Chapman S.B."/>
            <person name="Goldberg J."/>
            <person name="Griggs A."/>
            <person name="Gujja S."/>
            <person name="Hansen M."/>
            <person name="Howarth C."/>
            <person name="Imamovic A."/>
            <person name="Larimer J."/>
            <person name="McCowen C."/>
            <person name="Montmayeur A."/>
            <person name="Murphy C."/>
            <person name="Neiman D."/>
            <person name="Pearson M."/>
            <person name="Priest M."/>
            <person name="Roberts A."/>
            <person name="Saif S."/>
            <person name="Shea T."/>
            <person name="Sisk P."/>
            <person name="Sykes S."/>
            <person name="Wortman J."/>
            <person name="Nusbaum C."/>
            <person name="Birren B."/>
        </authorList>
    </citation>
    <scope>NUCLEOTIDE SEQUENCE [LARGE SCALE GENOMIC DNA]</scope>
    <source>
        <strain evidence="2 3">ATCC 49717</strain>
    </source>
</reference>
<name>K8PFV6_9BRAD</name>
<evidence type="ECO:0000256" key="1">
    <source>
        <dbReference type="SAM" id="Phobius"/>
    </source>
</evidence>
<dbReference type="EMBL" id="AGWX01000003">
    <property type="protein sequence ID" value="EKS38455.1"/>
    <property type="molecule type" value="Genomic_DNA"/>
</dbReference>
<feature type="transmembrane region" description="Helical" evidence="1">
    <location>
        <begin position="113"/>
        <end position="134"/>
    </location>
</feature>
<proteinExistence type="predicted"/>
<gene>
    <name evidence="2" type="ORF">HMPREF9695_02295</name>
</gene>
<dbReference type="PATRIC" id="fig|883078.3.peg.2367"/>
<sequence length="170" mass="18057">MLKEPFAVPWLVQMADSIIPHRTYRSRTSRVAHVIERVGLSMAGASCGLFVAAHVANARVDALGSVSMSLALMILGAIGFYLGIDVPPHRNARLHLARARADEPPPSTDPVELLSSAGTFLAAITAFISVYSIVTDADTTTATSSLLAFGWLLGVTIQIVAGLTARMRKT</sequence>
<comment type="caution">
    <text evidence="2">The sequence shown here is derived from an EMBL/GenBank/DDBJ whole genome shotgun (WGS) entry which is preliminary data.</text>
</comment>
<evidence type="ECO:0000313" key="2">
    <source>
        <dbReference type="EMBL" id="EKS38455.1"/>
    </source>
</evidence>
<feature type="transmembrane region" description="Helical" evidence="1">
    <location>
        <begin position="62"/>
        <end position="84"/>
    </location>
</feature>